<evidence type="ECO:0008006" key="2">
    <source>
        <dbReference type="Google" id="ProtNLM"/>
    </source>
</evidence>
<evidence type="ECO:0000313" key="1">
    <source>
        <dbReference type="EMBL" id="VGM96808.1"/>
    </source>
</evidence>
<name>A0A486XHR6_9PAST</name>
<accession>A0A486XHR6</accession>
<gene>
    <name evidence="1" type="ORF">NCTC4101_02243</name>
</gene>
<dbReference type="Pfam" id="PF10722">
    <property type="entry name" value="YbjN"/>
    <property type="match status" value="1"/>
</dbReference>
<proteinExistence type="predicted"/>
<protein>
    <recommendedName>
        <fullName evidence="2">Tir chaperone protein (CesT)</fullName>
    </recommendedName>
</protein>
<dbReference type="EMBL" id="CAAHDN010000018">
    <property type="protein sequence ID" value="VGM96808.1"/>
    <property type="molecule type" value="Genomic_DNA"/>
</dbReference>
<sequence>MSNQYTAHEIKEILLDEGYRSVSIMNEEIVALKIDGNNYIIVLYEDGDIQLIYGVSGVPNLSLEKVNNWNSNHRLGCLYVEEGERLVFSLGLPILSGRLSRADFARGVARMLDIVRTINIFEFIED</sequence>
<reference evidence="1" key="1">
    <citation type="submission" date="2019-03" db="EMBL/GenBank/DDBJ databases">
        <authorList>
            <consortium name="Pathogen Informatics"/>
        </authorList>
    </citation>
    <scope>NUCLEOTIDE SEQUENCE</scope>
    <source>
        <strain evidence="1">Unknown</strain>
    </source>
</reference>
<dbReference type="AlphaFoldDB" id="A0A486XHR6"/>
<organism evidence="1">
    <name type="scientific">uncultured Avibacterium sp</name>
    <dbReference type="NCBI Taxonomy" id="1936169"/>
    <lineage>
        <taxon>Bacteria</taxon>
        <taxon>Pseudomonadati</taxon>
        <taxon>Pseudomonadota</taxon>
        <taxon>Gammaproteobacteria</taxon>
        <taxon>Pasteurellales</taxon>
        <taxon>Pasteurellaceae</taxon>
        <taxon>Avibacterium</taxon>
        <taxon>environmental samples</taxon>
    </lineage>
</organism>
<dbReference type="InterPro" id="IPR019660">
    <property type="entry name" value="Put_sensory_transdc_reg_YbjN"/>
</dbReference>